<organism evidence="2 3">
    <name type="scientific">Spizellomyces punctatus (strain DAOM BR117)</name>
    <dbReference type="NCBI Taxonomy" id="645134"/>
    <lineage>
        <taxon>Eukaryota</taxon>
        <taxon>Fungi</taxon>
        <taxon>Fungi incertae sedis</taxon>
        <taxon>Chytridiomycota</taxon>
        <taxon>Chytridiomycota incertae sedis</taxon>
        <taxon>Chytridiomycetes</taxon>
        <taxon>Spizellomycetales</taxon>
        <taxon>Spizellomycetaceae</taxon>
        <taxon>Spizellomyces</taxon>
    </lineage>
</organism>
<sequence>MFSKGVLRRSVLWSRDEMETSESEDSDYNAQNERISSLSETSEDTSKPANHEFSSETTEDDQGKGRHAPWCTPTSICFVPNEGENVFCTFAGRANPSLLNDFIRQNTNQRVLLHMAPAEFVSGDQVTSVNGIGFFAVGTLAWGLPESASSEPQIISQNDLPSAIGAGELHHGRTQSVASESASEHDVFTLPDLSPDTIKWREENPTPEVKIVPEDTDIEDEPIIVKGPRSRNPFDTDNDSEEEAYNRAGTDVNWREIMERLPPHITGYRPRVHIDQE</sequence>
<reference evidence="2 3" key="1">
    <citation type="submission" date="2009-08" db="EMBL/GenBank/DDBJ databases">
        <title>The Genome Sequence of Spizellomyces punctatus strain DAOM BR117.</title>
        <authorList>
            <consortium name="The Broad Institute Genome Sequencing Platform"/>
            <person name="Russ C."/>
            <person name="Cuomo C."/>
            <person name="Shea T."/>
            <person name="Young S.K."/>
            <person name="Zeng Q."/>
            <person name="Koehrsen M."/>
            <person name="Haas B."/>
            <person name="Borodovsky M."/>
            <person name="Guigo R."/>
            <person name="Alvarado L."/>
            <person name="Berlin A."/>
            <person name="Bochicchio J."/>
            <person name="Borenstein D."/>
            <person name="Chapman S."/>
            <person name="Chen Z."/>
            <person name="Engels R."/>
            <person name="Freedman E."/>
            <person name="Gellesch M."/>
            <person name="Goldberg J."/>
            <person name="Griggs A."/>
            <person name="Gujja S."/>
            <person name="Heiman D."/>
            <person name="Hepburn T."/>
            <person name="Howarth C."/>
            <person name="Jen D."/>
            <person name="Larson L."/>
            <person name="Lewis B."/>
            <person name="Mehta T."/>
            <person name="Park D."/>
            <person name="Pearson M."/>
            <person name="Roberts A."/>
            <person name="Saif S."/>
            <person name="Shenoy N."/>
            <person name="Sisk P."/>
            <person name="Stolte C."/>
            <person name="Sykes S."/>
            <person name="Thomson T."/>
            <person name="Walk T."/>
            <person name="White J."/>
            <person name="Yandava C."/>
            <person name="Burger G."/>
            <person name="Gray M.W."/>
            <person name="Holland P.W.H."/>
            <person name="King N."/>
            <person name="Lang F.B.F."/>
            <person name="Roger A.J."/>
            <person name="Ruiz-Trillo I."/>
            <person name="Lander E."/>
            <person name="Nusbaum C."/>
        </authorList>
    </citation>
    <scope>NUCLEOTIDE SEQUENCE [LARGE SCALE GENOMIC DNA]</scope>
    <source>
        <strain evidence="2 3">DAOM BR117</strain>
    </source>
</reference>
<name>A0A0L0H5E4_SPIPD</name>
<dbReference type="EMBL" id="KQ257468">
    <property type="protein sequence ID" value="KNC96442.1"/>
    <property type="molecule type" value="Genomic_DNA"/>
</dbReference>
<feature type="region of interest" description="Disordered" evidence="1">
    <location>
        <begin position="225"/>
        <end position="247"/>
    </location>
</feature>
<evidence type="ECO:0000313" key="3">
    <source>
        <dbReference type="Proteomes" id="UP000053201"/>
    </source>
</evidence>
<accession>A0A0L0H5E4</accession>
<dbReference type="RefSeq" id="XP_016604482.1">
    <property type="nucleotide sequence ID" value="XM_016756187.1"/>
</dbReference>
<evidence type="ECO:0000256" key="1">
    <source>
        <dbReference type="SAM" id="MobiDB-lite"/>
    </source>
</evidence>
<protein>
    <submittedName>
        <fullName evidence="2">Uncharacterized protein</fullName>
    </submittedName>
</protein>
<feature type="region of interest" description="Disordered" evidence="1">
    <location>
        <begin position="1"/>
        <end position="67"/>
    </location>
</feature>
<gene>
    <name evidence="2" type="ORF">SPPG_08035</name>
</gene>
<feature type="compositionally biased region" description="Basic and acidic residues" evidence="1">
    <location>
        <begin position="44"/>
        <end position="54"/>
    </location>
</feature>
<dbReference type="InParanoid" id="A0A0L0H5E4"/>
<dbReference type="AlphaFoldDB" id="A0A0L0H5E4"/>
<evidence type="ECO:0000313" key="2">
    <source>
        <dbReference type="EMBL" id="KNC96442.1"/>
    </source>
</evidence>
<feature type="compositionally biased region" description="Polar residues" evidence="1">
    <location>
        <begin position="28"/>
        <end position="40"/>
    </location>
</feature>
<dbReference type="VEuPathDB" id="FungiDB:SPPG_08035"/>
<dbReference type="OrthoDB" id="10516310at2759"/>
<keyword evidence="3" id="KW-1185">Reference proteome</keyword>
<dbReference type="GeneID" id="27691214"/>
<proteinExistence type="predicted"/>
<dbReference type="Proteomes" id="UP000053201">
    <property type="component" value="Unassembled WGS sequence"/>
</dbReference>